<keyword evidence="7" id="KW-0521">NADP</keyword>
<dbReference type="InterPro" id="IPR004652">
    <property type="entry name" value="DusB-like"/>
</dbReference>
<feature type="binding site" evidence="14">
    <location>
        <begin position="234"/>
        <end position="235"/>
    </location>
    <ligand>
        <name>FMN</name>
        <dbReference type="ChEBI" id="CHEBI:58210"/>
    </ligand>
</feature>
<keyword evidence="8" id="KW-0694">RNA-binding</keyword>
<comment type="catalytic activity">
    <reaction evidence="10">
        <text>a 5,6-dihydrouridine in tRNA + NADP(+) = a uridine in tRNA + NADPH + H(+)</text>
        <dbReference type="Rhea" id="RHEA:23624"/>
        <dbReference type="Rhea" id="RHEA-COMP:13339"/>
        <dbReference type="Rhea" id="RHEA-COMP:13887"/>
        <dbReference type="ChEBI" id="CHEBI:15378"/>
        <dbReference type="ChEBI" id="CHEBI:57783"/>
        <dbReference type="ChEBI" id="CHEBI:58349"/>
        <dbReference type="ChEBI" id="CHEBI:65315"/>
        <dbReference type="ChEBI" id="CHEBI:74443"/>
    </reaction>
</comment>
<dbReference type="GO" id="GO:0000049">
    <property type="term" value="F:tRNA binding"/>
    <property type="evidence" value="ECO:0007669"/>
    <property type="project" value="UniProtKB-KW"/>
</dbReference>
<dbReference type="NCBIfam" id="TIGR00737">
    <property type="entry name" value="nifR3_yhdG"/>
    <property type="match status" value="1"/>
</dbReference>
<evidence type="ECO:0000313" key="16">
    <source>
        <dbReference type="EMBL" id="KRK75879.1"/>
    </source>
</evidence>
<evidence type="ECO:0000256" key="9">
    <source>
        <dbReference type="ARBA" id="ARBA00023002"/>
    </source>
</evidence>
<evidence type="ECO:0000256" key="11">
    <source>
        <dbReference type="ARBA" id="ARBA00048802"/>
    </source>
</evidence>
<evidence type="ECO:0000256" key="4">
    <source>
        <dbReference type="ARBA" id="ARBA00022630"/>
    </source>
</evidence>
<comment type="similarity">
    <text evidence="12">Belongs to the dus family.</text>
</comment>
<comment type="caution">
    <text evidence="16">The sequence shown here is derived from an EMBL/GenBank/DDBJ whole genome shotgun (WGS) entry which is preliminary data.</text>
</comment>
<evidence type="ECO:0000256" key="8">
    <source>
        <dbReference type="ARBA" id="ARBA00022884"/>
    </source>
</evidence>
<keyword evidence="14" id="KW-0547">Nucleotide-binding</keyword>
<dbReference type="PIRSF" id="PIRSF006621">
    <property type="entry name" value="Dus"/>
    <property type="match status" value="1"/>
</dbReference>
<dbReference type="Gene3D" id="1.10.1200.80">
    <property type="entry name" value="Putative flavin oxidoreducatase, domain 2"/>
    <property type="match status" value="1"/>
</dbReference>
<feature type="binding site" evidence="14">
    <location>
        <position position="79"/>
    </location>
    <ligand>
        <name>FMN</name>
        <dbReference type="ChEBI" id="CHEBI:58210"/>
    </ligand>
</feature>
<dbReference type="InterPro" id="IPR035587">
    <property type="entry name" value="DUS-like_FMN-bd"/>
</dbReference>
<keyword evidence="5 12" id="KW-0288">FMN</keyword>
<keyword evidence="9 12" id="KW-0560">Oxidoreductase</keyword>
<evidence type="ECO:0000256" key="7">
    <source>
        <dbReference type="ARBA" id="ARBA00022857"/>
    </source>
</evidence>
<dbReference type="GO" id="GO:0017150">
    <property type="term" value="F:tRNA dihydrouridine synthase activity"/>
    <property type="evidence" value="ECO:0007669"/>
    <property type="project" value="InterPro"/>
</dbReference>
<dbReference type="PANTHER" id="PTHR45846:SF1">
    <property type="entry name" value="TRNA-DIHYDROURIDINE(47) SYNTHASE [NAD(P)(+)]-LIKE"/>
    <property type="match status" value="1"/>
</dbReference>
<feature type="active site" description="Proton donor" evidence="13">
    <location>
        <position position="110"/>
    </location>
</feature>
<evidence type="ECO:0000256" key="14">
    <source>
        <dbReference type="PIRSR" id="PIRSR006621-2"/>
    </source>
</evidence>
<sequence>MTQEHLNTPWKIGQVTIPNRVVVAPMAGVTNVAFRVICKEFGAGLVECEMISGQGIHYHNQRTLAMMAVDPREHPMSIQIFGGTQETLVQAAQFVDQQTPADIIDINMGCPVNKVVNTEAGAKWLLDPDKVHDMVAAVVAAVHKPVTVKMRTGWDDRHLYAVENALAAEAGGASAVAMHGRTRKQMYQGKADWDLLSQVAAHLTIPFMGNGDVRTPEDAKRMLTEVGADGVMIGRAVMGNPWLLKRINQYLATGDLLPEATPEQKIGWAKTHLHELCMAKGPQEGPMDFRNQVAYYLKGIPHAARTKVALTDATDEATMQTLLDDFLAKLSARAQRAPVRRYR</sequence>
<dbReference type="Pfam" id="PF01207">
    <property type="entry name" value="Dus"/>
    <property type="match status" value="1"/>
</dbReference>
<dbReference type="PATRIC" id="fig|1423773.3.peg.1737"/>
<feature type="binding site" evidence="14">
    <location>
        <position position="179"/>
    </location>
    <ligand>
        <name>FMN</name>
        <dbReference type="ChEBI" id="CHEBI:58210"/>
    </ligand>
</feature>
<dbReference type="PROSITE" id="PS01136">
    <property type="entry name" value="UPF0034"/>
    <property type="match status" value="1"/>
</dbReference>
<dbReference type="Gene3D" id="3.20.20.70">
    <property type="entry name" value="Aldolase class I"/>
    <property type="match status" value="1"/>
</dbReference>
<dbReference type="InterPro" id="IPR018517">
    <property type="entry name" value="tRNA_hU_synthase_CS"/>
</dbReference>
<evidence type="ECO:0000256" key="13">
    <source>
        <dbReference type="PIRSR" id="PIRSR006621-1"/>
    </source>
</evidence>
<dbReference type="AlphaFoldDB" id="A0A0R1K9Y2"/>
<keyword evidence="4 12" id="KW-0285">Flavoprotein</keyword>
<proteinExistence type="inferred from homology"/>
<feature type="domain" description="DUS-like FMN-binding" evidence="15">
    <location>
        <begin position="23"/>
        <end position="326"/>
    </location>
</feature>
<dbReference type="OrthoDB" id="9764501at2"/>
<dbReference type="InterPro" id="IPR024036">
    <property type="entry name" value="tRNA-dHydroUridine_Synthase_C"/>
</dbReference>
<dbReference type="STRING" id="1423773.FD30_GL001692"/>
<dbReference type="PANTHER" id="PTHR45846">
    <property type="entry name" value="TRNA-DIHYDROURIDINE(47) SYNTHASE [NAD(P)(+)]-LIKE"/>
    <property type="match status" value="1"/>
</dbReference>
<comment type="catalytic activity">
    <reaction evidence="11">
        <text>a 5,6-dihydrouridine in tRNA + NAD(+) = a uridine in tRNA + NADH + H(+)</text>
        <dbReference type="Rhea" id="RHEA:54452"/>
        <dbReference type="Rhea" id="RHEA-COMP:13339"/>
        <dbReference type="Rhea" id="RHEA-COMP:13887"/>
        <dbReference type="ChEBI" id="CHEBI:15378"/>
        <dbReference type="ChEBI" id="CHEBI:57540"/>
        <dbReference type="ChEBI" id="CHEBI:57945"/>
        <dbReference type="ChEBI" id="CHEBI:65315"/>
        <dbReference type="ChEBI" id="CHEBI:74443"/>
    </reaction>
</comment>
<name>A0A0R1K9Y2_9LACO</name>
<dbReference type="GO" id="GO:0050660">
    <property type="term" value="F:flavin adenine dinucleotide binding"/>
    <property type="evidence" value="ECO:0007669"/>
    <property type="project" value="InterPro"/>
</dbReference>
<comment type="function">
    <text evidence="2 12">Catalyzes the synthesis of 5,6-dihydrouridine (D), a modified base found in the D-loop of most tRNAs, via the reduction of the C5-C6 double bond in target uridines.</text>
</comment>
<evidence type="ECO:0000256" key="2">
    <source>
        <dbReference type="ARBA" id="ARBA00002790"/>
    </source>
</evidence>
<dbReference type="GeneID" id="84783126"/>
<dbReference type="Proteomes" id="UP000051162">
    <property type="component" value="Unassembled WGS sequence"/>
</dbReference>
<feature type="binding site" evidence="14">
    <location>
        <begin position="25"/>
        <end position="27"/>
    </location>
    <ligand>
        <name>FMN</name>
        <dbReference type="ChEBI" id="CHEBI:58210"/>
    </ligand>
</feature>
<dbReference type="CDD" id="cd02801">
    <property type="entry name" value="DUS_like_FMN"/>
    <property type="match status" value="1"/>
</dbReference>
<keyword evidence="6 12" id="KW-0819">tRNA processing</keyword>
<dbReference type="EC" id="1.3.1.-" evidence="12"/>
<feature type="binding site" evidence="14">
    <location>
        <position position="149"/>
    </location>
    <ligand>
        <name>FMN</name>
        <dbReference type="ChEBI" id="CHEBI:58210"/>
    </ligand>
</feature>
<evidence type="ECO:0000256" key="6">
    <source>
        <dbReference type="ARBA" id="ARBA00022694"/>
    </source>
</evidence>
<reference evidence="16 17" key="1">
    <citation type="journal article" date="2015" name="Genome Announc.">
        <title>Expanding the biotechnology potential of lactobacilli through comparative genomics of 213 strains and associated genera.</title>
        <authorList>
            <person name="Sun Z."/>
            <person name="Harris H.M."/>
            <person name="McCann A."/>
            <person name="Guo C."/>
            <person name="Argimon S."/>
            <person name="Zhang W."/>
            <person name="Yang X."/>
            <person name="Jeffery I.B."/>
            <person name="Cooney J.C."/>
            <person name="Kagawa T.F."/>
            <person name="Liu W."/>
            <person name="Song Y."/>
            <person name="Salvetti E."/>
            <person name="Wrobel A."/>
            <person name="Rasinkangas P."/>
            <person name="Parkhill J."/>
            <person name="Rea M.C."/>
            <person name="O'Sullivan O."/>
            <person name="Ritari J."/>
            <person name="Douillard F.P."/>
            <person name="Paul Ross R."/>
            <person name="Yang R."/>
            <person name="Briner A.E."/>
            <person name="Felis G.E."/>
            <person name="de Vos W.M."/>
            <person name="Barrangou R."/>
            <person name="Klaenhammer T.R."/>
            <person name="Caufield P.W."/>
            <person name="Cui Y."/>
            <person name="Zhang H."/>
            <person name="O'Toole P.W."/>
        </authorList>
    </citation>
    <scope>NUCLEOTIDE SEQUENCE [LARGE SCALE GENOMIC DNA]</scope>
    <source>
        <strain evidence="16 17">DSM 19117</strain>
    </source>
</reference>
<dbReference type="RefSeq" id="WP_056944177.1">
    <property type="nucleotide sequence ID" value="NZ_AZDT01000028.1"/>
</dbReference>
<keyword evidence="3" id="KW-0820">tRNA-binding</keyword>
<dbReference type="InterPro" id="IPR001269">
    <property type="entry name" value="DUS_fam"/>
</dbReference>
<evidence type="ECO:0000256" key="1">
    <source>
        <dbReference type="ARBA" id="ARBA00001917"/>
    </source>
</evidence>
<protein>
    <recommendedName>
        <fullName evidence="12">tRNA-dihydrouridine synthase</fullName>
        <ecNumber evidence="12">1.3.1.-</ecNumber>
    </recommendedName>
</protein>
<dbReference type="InterPro" id="IPR013785">
    <property type="entry name" value="Aldolase_TIM"/>
</dbReference>
<evidence type="ECO:0000256" key="5">
    <source>
        <dbReference type="ARBA" id="ARBA00022643"/>
    </source>
</evidence>
<evidence type="ECO:0000313" key="17">
    <source>
        <dbReference type="Proteomes" id="UP000051162"/>
    </source>
</evidence>
<evidence type="ECO:0000259" key="15">
    <source>
        <dbReference type="Pfam" id="PF01207"/>
    </source>
</evidence>
<evidence type="ECO:0000256" key="3">
    <source>
        <dbReference type="ARBA" id="ARBA00022555"/>
    </source>
</evidence>
<dbReference type="EMBL" id="AZDT01000028">
    <property type="protein sequence ID" value="KRK75879.1"/>
    <property type="molecule type" value="Genomic_DNA"/>
</dbReference>
<comment type="cofactor">
    <cofactor evidence="1 12 14">
        <name>FMN</name>
        <dbReference type="ChEBI" id="CHEBI:58210"/>
    </cofactor>
</comment>
<keyword evidence="17" id="KW-1185">Reference proteome</keyword>
<gene>
    <name evidence="16" type="ORF">FD30_GL001692</name>
</gene>
<evidence type="ECO:0000256" key="12">
    <source>
        <dbReference type="PIRNR" id="PIRNR006621"/>
    </source>
</evidence>
<accession>A0A0R1K9Y2</accession>
<evidence type="ECO:0000256" key="10">
    <source>
        <dbReference type="ARBA" id="ARBA00048205"/>
    </source>
</evidence>
<dbReference type="SUPFAM" id="SSF51395">
    <property type="entry name" value="FMN-linked oxidoreductases"/>
    <property type="match status" value="1"/>
</dbReference>
<organism evidence="16 17">
    <name type="scientific">Levilactobacillus namurensis DSM 19117</name>
    <dbReference type="NCBI Taxonomy" id="1423773"/>
    <lineage>
        <taxon>Bacteria</taxon>
        <taxon>Bacillati</taxon>
        <taxon>Bacillota</taxon>
        <taxon>Bacilli</taxon>
        <taxon>Lactobacillales</taxon>
        <taxon>Lactobacillaceae</taxon>
        <taxon>Levilactobacillus</taxon>
    </lineage>
</organism>